<dbReference type="GO" id="GO:0005886">
    <property type="term" value="C:plasma membrane"/>
    <property type="evidence" value="ECO:0007669"/>
    <property type="project" value="UniProtKB-SubCell"/>
</dbReference>
<comment type="similarity">
    <text evidence="1">Belongs to the Amj family.</text>
</comment>
<dbReference type="UniPathway" id="UPA00219"/>
<dbReference type="EMBL" id="MEUG01000001">
    <property type="protein sequence ID" value="OGC27971.1"/>
    <property type="molecule type" value="Genomic_DNA"/>
</dbReference>
<comment type="function">
    <text evidence="1">Involved in peptidoglycan biosynthesis. Transports lipid-linked peptidoglycan precursors from the inner to the outer leaflet of the cytoplasmic membrane.</text>
</comment>
<dbReference type="GO" id="GO:0015648">
    <property type="term" value="F:lipid-linked peptidoglycan transporter activity"/>
    <property type="evidence" value="ECO:0007669"/>
    <property type="project" value="UniProtKB-UniRule"/>
</dbReference>
<keyword evidence="1" id="KW-0812">Transmembrane</keyword>
<keyword evidence="1" id="KW-0813">Transport</keyword>
<evidence type="ECO:0000313" key="3">
    <source>
        <dbReference type="Proteomes" id="UP000178602"/>
    </source>
</evidence>
<feature type="transmembrane region" description="Helical" evidence="1">
    <location>
        <begin position="157"/>
        <end position="180"/>
    </location>
</feature>
<evidence type="ECO:0000256" key="1">
    <source>
        <dbReference type="HAMAP-Rule" id="MF_02077"/>
    </source>
</evidence>
<dbReference type="InterPro" id="IPR021260">
    <property type="entry name" value="Amj"/>
</dbReference>
<dbReference type="Proteomes" id="UP000178602">
    <property type="component" value="Unassembled WGS sequence"/>
</dbReference>
<comment type="caution">
    <text evidence="1">Lacks conserved residue(s) required for the propagation of feature annotation.</text>
</comment>
<keyword evidence="1" id="KW-0133">Cell shape</keyword>
<dbReference type="GO" id="GO:0008360">
    <property type="term" value="P:regulation of cell shape"/>
    <property type="evidence" value="ECO:0007669"/>
    <property type="project" value="UniProtKB-KW"/>
</dbReference>
<feature type="transmembrane region" description="Helical" evidence="1">
    <location>
        <begin position="192"/>
        <end position="212"/>
    </location>
</feature>
<proteinExistence type="inferred from homology"/>
<accession>A0A1F4T585</accession>
<dbReference type="GO" id="GO:0009252">
    <property type="term" value="P:peptidoglycan biosynthetic process"/>
    <property type="evidence" value="ECO:0007669"/>
    <property type="project" value="UniProtKB-UniRule"/>
</dbReference>
<reference evidence="2 3" key="1">
    <citation type="journal article" date="2016" name="Nat. Commun.">
        <title>Thousands of microbial genomes shed light on interconnected biogeochemical processes in an aquifer system.</title>
        <authorList>
            <person name="Anantharaman K."/>
            <person name="Brown C.T."/>
            <person name="Hug L.A."/>
            <person name="Sharon I."/>
            <person name="Castelle C.J."/>
            <person name="Probst A.J."/>
            <person name="Thomas B.C."/>
            <person name="Singh A."/>
            <person name="Wilkins M.J."/>
            <person name="Karaoz U."/>
            <person name="Brodie E.L."/>
            <person name="Williams K.H."/>
            <person name="Hubbard S.S."/>
            <person name="Banfield J.F."/>
        </authorList>
    </citation>
    <scope>NUCLEOTIDE SEQUENCE [LARGE SCALE GENOMIC DNA]</scope>
</reference>
<sequence>MNPLYIVCILTGIIHFTETAASSLRLAGVRTGQIATSLSFVNATLLVTRTSNMLQAPFLGGLVDHAILTGQPDALINSFRLVILAAFIGNLLGAICTPFFVAVFTKAILRFEKAGSVPRLIAAAFLPKNIRAISRLFRLPTKKSFINLRMRGIPTGFLWTNLVVVSVYAIGVLSSLYAGALVPEFRITASQLSAIVNGIATILLVTLVDPTCAYITDQAVRGKREVSDVRAMVFYIIIGRVVGTLILSQLLFLPAAEYIKSTTLLVKGMFGQ</sequence>
<feature type="transmembrane region" description="Helical" evidence="1">
    <location>
        <begin position="233"/>
        <end position="256"/>
    </location>
</feature>
<keyword evidence="1" id="KW-1003">Cell membrane</keyword>
<comment type="caution">
    <text evidence="2">The sequence shown here is derived from an EMBL/GenBank/DDBJ whole genome shotgun (WGS) entry which is preliminary data.</text>
</comment>
<organism evidence="2 3">
    <name type="scientific">candidate division WOR-1 bacterium RIFOXYC12_FULL_54_18</name>
    <dbReference type="NCBI Taxonomy" id="1802584"/>
    <lineage>
        <taxon>Bacteria</taxon>
        <taxon>Bacillati</taxon>
        <taxon>Saganbacteria</taxon>
    </lineage>
</organism>
<evidence type="ECO:0000313" key="2">
    <source>
        <dbReference type="EMBL" id="OGC27971.1"/>
    </source>
</evidence>
<keyword evidence="1" id="KW-0961">Cell wall biogenesis/degradation</keyword>
<dbReference type="GO" id="GO:0071555">
    <property type="term" value="P:cell wall organization"/>
    <property type="evidence" value="ECO:0007669"/>
    <property type="project" value="UniProtKB-KW"/>
</dbReference>
<keyword evidence="1" id="KW-0573">Peptidoglycan synthesis</keyword>
<comment type="pathway">
    <text evidence="1">Cell wall biogenesis; peptidoglycan biosynthesis.</text>
</comment>
<dbReference type="AlphaFoldDB" id="A0A1F4T585"/>
<keyword evidence="1" id="KW-0472">Membrane</keyword>
<gene>
    <name evidence="1" type="primary">amj</name>
    <name evidence="2" type="ORF">A3K49_03095</name>
</gene>
<dbReference type="HAMAP" id="MF_02077">
    <property type="entry name" value="Amj_flippase"/>
    <property type="match status" value="1"/>
</dbReference>
<dbReference type="Pfam" id="PF10997">
    <property type="entry name" value="Amj"/>
    <property type="match status" value="1"/>
</dbReference>
<keyword evidence="1" id="KW-1133">Transmembrane helix</keyword>
<comment type="subcellular location">
    <subcellularLocation>
        <location evidence="1">Cell membrane</location>
        <topology evidence="1">Multi-pass membrane protein</topology>
    </subcellularLocation>
</comment>
<protein>
    <recommendedName>
        <fullName evidence="1">Lipid II flippase Amj</fullName>
    </recommendedName>
</protein>
<feature type="transmembrane region" description="Helical" evidence="1">
    <location>
        <begin position="81"/>
        <end position="104"/>
    </location>
</feature>
<name>A0A1F4T585_UNCSA</name>